<dbReference type="Pfam" id="PF11271">
    <property type="entry name" value="PorA"/>
    <property type="match status" value="1"/>
</dbReference>
<keyword evidence="2" id="KW-0812">Transmembrane</keyword>
<protein>
    <submittedName>
        <fullName evidence="3">DUF3068 domain-containing protein</fullName>
    </submittedName>
</protein>
<keyword evidence="4" id="KW-1185">Reference proteome</keyword>
<evidence type="ECO:0000256" key="2">
    <source>
        <dbReference type="SAM" id="Phobius"/>
    </source>
</evidence>
<dbReference type="EMBL" id="JAALAA010000001">
    <property type="protein sequence ID" value="NGN91408.1"/>
    <property type="molecule type" value="Genomic_DNA"/>
</dbReference>
<organism evidence="3 4">
    <name type="scientific">Nocardioides turkmenicus</name>
    <dbReference type="NCBI Taxonomy" id="2711220"/>
    <lineage>
        <taxon>Bacteria</taxon>
        <taxon>Bacillati</taxon>
        <taxon>Actinomycetota</taxon>
        <taxon>Actinomycetes</taxon>
        <taxon>Propionibacteriales</taxon>
        <taxon>Nocardioidaceae</taxon>
        <taxon>Nocardioides</taxon>
    </lineage>
</organism>
<proteinExistence type="predicted"/>
<dbReference type="AlphaFoldDB" id="A0A6M1R129"/>
<dbReference type="RefSeq" id="WP_165108986.1">
    <property type="nucleotide sequence ID" value="NZ_JAALAA010000001.1"/>
</dbReference>
<name>A0A6M1R129_9ACTN</name>
<evidence type="ECO:0000313" key="3">
    <source>
        <dbReference type="EMBL" id="NGN91408.1"/>
    </source>
</evidence>
<feature type="region of interest" description="Disordered" evidence="1">
    <location>
        <begin position="192"/>
        <end position="211"/>
    </location>
</feature>
<dbReference type="InterPro" id="IPR021424">
    <property type="entry name" value="PorA"/>
</dbReference>
<comment type="caution">
    <text evidence="3">The sequence shown here is derived from an EMBL/GenBank/DDBJ whole genome shotgun (WGS) entry which is preliminary data.</text>
</comment>
<evidence type="ECO:0000256" key="1">
    <source>
        <dbReference type="SAM" id="MobiDB-lite"/>
    </source>
</evidence>
<accession>A0A6M1R129</accession>
<gene>
    <name evidence="3" type="ORF">G5C66_01470</name>
</gene>
<keyword evidence="2" id="KW-0472">Membrane</keyword>
<keyword evidence="2" id="KW-1133">Transmembrane helix</keyword>
<feature type="transmembrane region" description="Helical" evidence="2">
    <location>
        <begin position="278"/>
        <end position="299"/>
    </location>
</feature>
<sequence length="320" mass="34339">MRRVIGYVFLLVGAFALVAAAVAGFWGRDAAATVPLNVNTTTVLDGTASGALAKSDTPVPVKYTRTTEAAPKDSTDDVVVFVEAGCIMIQEGETPPCARAEDDDRVVTTTERAYAMDRKTSEVVEDQAEYVGEERAVAGMTGLAGKFPFDTQRHDYNYWDDTLGTTVIAKYIDDVDVEGVKTYQFEVSASSDDEILSKGEDGEPNTDDDVRGSYEATQTIYVEPTTGSYIDQSATQKMVTSSGMVLIDAEMSYTDETVSNNAEDAEANISKLNLIGTWIPVGGVVVGLILLLIGLWLTLRGRKPNGGSHAATDDRTLVDA</sequence>
<dbReference type="Proteomes" id="UP000483261">
    <property type="component" value="Unassembled WGS sequence"/>
</dbReference>
<reference evidence="3 4" key="1">
    <citation type="submission" date="2020-02" db="EMBL/GenBank/DDBJ databases">
        <title>Whole-genome analyses of novel actinobacteria.</title>
        <authorList>
            <person name="Sahin N."/>
        </authorList>
    </citation>
    <scope>NUCLEOTIDE SEQUENCE [LARGE SCALE GENOMIC DNA]</scope>
    <source>
        <strain evidence="3 4">KC13</strain>
    </source>
</reference>
<evidence type="ECO:0000313" key="4">
    <source>
        <dbReference type="Proteomes" id="UP000483261"/>
    </source>
</evidence>